<dbReference type="AlphaFoldDB" id="A0A914CXH9"/>
<dbReference type="WBParaSite" id="ACRNAN_scaffold15937.g7135.t1">
    <property type="protein sequence ID" value="ACRNAN_scaffold15937.g7135.t1"/>
    <property type="gene ID" value="ACRNAN_scaffold15937.g7135"/>
</dbReference>
<evidence type="ECO:0000313" key="1">
    <source>
        <dbReference type="Proteomes" id="UP000887540"/>
    </source>
</evidence>
<evidence type="ECO:0000313" key="2">
    <source>
        <dbReference type="WBParaSite" id="ACRNAN_scaffold15937.g7135.t1"/>
    </source>
</evidence>
<keyword evidence="1" id="KW-1185">Reference proteome</keyword>
<proteinExistence type="predicted"/>
<protein>
    <submittedName>
        <fullName evidence="2">Uncharacterized protein</fullName>
    </submittedName>
</protein>
<dbReference type="Proteomes" id="UP000887540">
    <property type="component" value="Unplaced"/>
</dbReference>
<sequence length="19" mass="2190">MICQPNVRYLKALVKKPST</sequence>
<accession>A0A914CXH9</accession>
<name>A0A914CXH9_9BILA</name>
<reference evidence="2" key="1">
    <citation type="submission" date="2022-11" db="UniProtKB">
        <authorList>
            <consortium name="WormBaseParasite"/>
        </authorList>
    </citation>
    <scope>IDENTIFICATION</scope>
</reference>
<organism evidence="1 2">
    <name type="scientific">Acrobeloides nanus</name>
    <dbReference type="NCBI Taxonomy" id="290746"/>
    <lineage>
        <taxon>Eukaryota</taxon>
        <taxon>Metazoa</taxon>
        <taxon>Ecdysozoa</taxon>
        <taxon>Nematoda</taxon>
        <taxon>Chromadorea</taxon>
        <taxon>Rhabditida</taxon>
        <taxon>Tylenchina</taxon>
        <taxon>Cephalobomorpha</taxon>
        <taxon>Cephaloboidea</taxon>
        <taxon>Cephalobidae</taxon>
        <taxon>Acrobeloides</taxon>
    </lineage>
</organism>